<feature type="region of interest" description="Disordered" evidence="1">
    <location>
        <begin position="1"/>
        <end position="113"/>
    </location>
</feature>
<reference evidence="2" key="1">
    <citation type="submission" date="2023-02" db="EMBL/GenBank/DDBJ databases">
        <title>Actinomadura rubrobrunea NBRC 14622.</title>
        <authorList>
            <person name="Ichikawa N."/>
            <person name="Sato H."/>
            <person name="Tonouchi N."/>
        </authorList>
    </citation>
    <scope>NUCLEOTIDE SEQUENCE</scope>
    <source>
        <strain evidence="2">NBRC 14622</strain>
    </source>
</reference>
<evidence type="ECO:0000313" key="2">
    <source>
        <dbReference type="EMBL" id="GLW67545.1"/>
    </source>
</evidence>
<dbReference type="EMBL" id="BSRZ01000026">
    <property type="protein sequence ID" value="GLW67545.1"/>
    <property type="molecule type" value="Genomic_DNA"/>
</dbReference>
<accession>A0A9W6Q0B4</accession>
<dbReference type="AlphaFoldDB" id="A0A9W6Q0B4"/>
<keyword evidence="3" id="KW-1185">Reference proteome</keyword>
<protein>
    <submittedName>
        <fullName evidence="2">Uncharacterized protein</fullName>
    </submittedName>
</protein>
<evidence type="ECO:0000313" key="3">
    <source>
        <dbReference type="Proteomes" id="UP001165124"/>
    </source>
</evidence>
<dbReference type="RefSeq" id="WP_146150395.1">
    <property type="nucleotide sequence ID" value="NZ_BSRZ01000026.1"/>
</dbReference>
<evidence type="ECO:0000256" key="1">
    <source>
        <dbReference type="SAM" id="MobiDB-lite"/>
    </source>
</evidence>
<gene>
    <name evidence="2" type="ORF">Arub01_57880</name>
</gene>
<comment type="caution">
    <text evidence="2">The sequence shown here is derived from an EMBL/GenBank/DDBJ whole genome shotgun (WGS) entry which is preliminary data.</text>
</comment>
<proteinExistence type="predicted"/>
<sequence length="135" mass="15008">MTERAHRTLLVEHGHATAEPDERALPEGPHPLHTATWNRDESEPGEGGRRGYRPPPGALTFRLAEQDSLGTTARSCCERPRRPSARKHRSRKGAPARRRAARGRSFHAADLGGRSRFDLSRLPLSEFAETDLEGV</sequence>
<name>A0A9W6Q0B4_9ACTN</name>
<feature type="compositionally biased region" description="Basic and acidic residues" evidence="1">
    <location>
        <begin position="1"/>
        <end position="25"/>
    </location>
</feature>
<dbReference type="Proteomes" id="UP001165124">
    <property type="component" value="Unassembled WGS sequence"/>
</dbReference>
<feature type="compositionally biased region" description="Basic and acidic residues" evidence="1">
    <location>
        <begin position="38"/>
        <end position="49"/>
    </location>
</feature>
<feature type="compositionally biased region" description="Basic residues" evidence="1">
    <location>
        <begin position="82"/>
        <end position="105"/>
    </location>
</feature>
<organism evidence="2 3">
    <name type="scientific">Actinomadura rubrobrunea</name>
    <dbReference type="NCBI Taxonomy" id="115335"/>
    <lineage>
        <taxon>Bacteria</taxon>
        <taxon>Bacillati</taxon>
        <taxon>Actinomycetota</taxon>
        <taxon>Actinomycetes</taxon>
        <taxon>Streptosporangiales</taxon>
        <taxon>Thermomonosporaceae</taxon>
        <taxon>Actinomadura</taxon>
    </lineage>
</organism>